<keyword evidence="2" id="KW-1185">Reference proteome</keyword>
<evidence type="ECO:0000313" key="2">
    <source>
        <dbReference type="Proteomes" id="UP000218934"/>
    </source>
</evidence>
<dbReference type="RefSeq" id="WP_066968041.1">
    <property type="nucleotide sequence ID" value="NZ_CP023449.1"/>
</dbReference>
<gene>
    <name evidence="1" type="ORF">COO09_15215</name>
</gene>
<accession>A0A2A4FUP2</accession>
<name>A0A2A4FUP2_9SPHN</name>
<dbReference type="Proteomes" id="UP000218934">
    <property type="component" value="Unassembled WGS sequence"/>
</dbReference>
<dbReference type="AlphaFoldDB" id="A0A2A4FUP2"/>
<dbReference type="KEGG" id="rdi:CMV14_03165"/>
<dbReference type="EMBL" id="NWUF01000015">
    <property type="protein sequence ID" value="PCE41416.1"/>
    <property type="molecule type" value="Genomic_DNA"/>
</dbReference>
<proteinExistence type="predicted"/>
<evidence type="ECO:0008006" key="3">
    <source>
        <dbReference type="Google" id="ProtNLM"/>
    </source>
</evidence>
<reference evidence="1 2" key="1">
    <citation type="submission" date="2017-09" db="EMBL/GenBank/DDBJ databases">
        <title>The Catabolism of 3,6-Dichlorosalicylic acid is Initiated by the Cytochrome P450 Monooxygenase DsmABC in Rhizorhabdus dicambivorans Ndbn-20.</title>
        <authorList>
            <person name="Na L."/>
        </authorList>
    </citation>
    <scope>NUCLEOTIDE SEQUENCE [LARGE SCALE GENOMIC DNA]</scope>
    <source>
        <strain evidence="1 2">Ndbn-20m</strain>
    </source>
</reference>
<comment type="caution">
    <text evidence="1">The sequence shown here is derived from an EMBL/GenBank/DDBJ whole genome shotgun (WGS) entry which is preliminary data.</text>
</comment>
<evidence type="ECO:0000313" key="1">
    <source>
        <dbReference type="EMBL" id="PCE41416.1"/>
    </source>
</evidence>
<organism evidence="1 2">
    <name type="scientific">Rhizorhabdus dicambivorans</name>
    <dbReference type="NCBI Taxonomy" id="1850238"/>
    <lineage>
        <taxon>Bacteria</taxon>
        <taxon>Pseudomonadati</taxon>
        <taxon>Pseudomonadota</taxon>
        <taxon>Alphaproteobacteria</taxon>
        <taxon>Sphingomonadales</taxon>
        <taxon>Sphingomonadaceae</taxon>
        <taxon>Rhizorhabdus</taxon>
    </lineage>
</organism>
<sequence>MRALSPWTAVAALFAVAVPAMLVWSTRPTYPDVVRPGATVVPSAVPPANIAARSLFLPPIDPARLPEVEGAPQLIGIAGRLPDKAVAMVRAADGTTRVLSPGQAHEGWTLESLSPDAALFTRGGRRVRSFLPAPEAEAPDEEQAEEGL</sequence>
<dbReference type="OrthoDB" id="7585160at2"/>
<protein>
    <recommendedName>
        <fullName evidence="3">Type II secretion system protein GspC N-terminal domain-containing protein</fullName>
    </recommendedName>
</protein>